<keyword evidence="11" id="KW-0511">Multifunctional enzyme</keyword>
<keyword evidence="4 14" id="KW-0288">FMN</keyword>
<evidence type="ECO:0000256" key="10">
    <source>
        <dbReference type="ARBA" id="ARBA00022840"/>
    </source>
</evidence>
<comment type="catalytic activity">
    <reaction evidence="13 14">
        <text>FMN + ATP + H(+) = FAD + diphosphate</text>
        <dbReference type="Rhea" id="RHEA:17237"/>
        <dbReference type="ChEBI" id="CHEBI:15378"/>
        <dbReference type="ChEBI" id="CHEBI:30616"/>
        <dbReference type="ChEBI" id="CHEBI:33019"/>
        <dbReference type="ChEBI" id="CHEBI:57692"/>
        <dbReference type="ChEBI" id="CHEBI:58210"/>
        <dbReference type="EC" id="2.7.7.2"/>
    </reaction>
</comment>
<evidence type="ECO:0000256" key="4">
    <source>
        <dbReference type="ARBA" id="ARBA00022643"/>
    </source>
</evidence>
<dbReference type="InterPro" id="IPR004821">
    <property type="entry name" value="Cyt_trans-like"/>
</dbReference>
<dbReference type="OrthoDB" id="9803667at2"/>
<comment type="similarity">
    <text evidence="14">Belongs to the ribF family.</text>
</comment>
<dbReference type="Gene3D" id="3.40.50.620">
    <property type="entry name" value="HUPs"/>
    <property type="match status" value="1"/>
</dbReference>
<evidence type="ECO:0000256" key="12">
    <source>
        <dbReference type="ARBA" id="ARBA00047880"/>
    </source>
</evidence>
<protein>
    <recommendedName>
        <fullName evidence="14">Riboflavin biosynthesis protein</fullName>
    </recommendedName>
    <domain>
        <recommendedName>
            <fullName evidence="14">Riboflavin kinase</fullName>
            <ecNumber evidence="14">2.7.1.26</ecNumber>
        </recommendedName>
        <alternativeName>
            <fullName evidence="14">Flavokinase</fullName>
        </alternativeName>
    </domain>
    <domain>
        <recommendedName>
            <fullName evidence="14">FMN adenylyltransferase</fullName>
            <ecNumber evidence="14">2.7.7.2</ecNumber>
        </recommendedName>
        <alternativeName>
            <fullName evidence="14">FAD pyrophosphorylase</fullName>
        </alternativeName>
        <alternativeName>
            <fullName evidence="14">FAD synthase</fullName>
        </alternativeName>
    </domain>
</protein>
<evidence type="ECO:0000256" key="6">
    <source>
        <dbReference type="ARBA" id="ARBA00022695"/>
    </source>
</evidence>
<keyword evidence="17" id="KW-1185">Reference proteome</keyword>
<dbReference type="SUPFAM" id="SSF52374">
    <property type="entry name" value="Nucleotidylyl transferase"/>
    <property type="match status" value="1"/>
</dbReference>
<evidence type="ECO:0000256" key="8">
    <source>
        <dbReference type="ARBA" id="ARBA00022777"/>
    </source>
</evidence>
<evidence type="ECO:0000256" key="7">
    <source>
        <dbReference type="ARBA" id="ARBA00022741"/>
    </source>
</evidence>
<dbReference type="PANTHER" id="PTHR22749">
    <property type="entry name" value="RIBOFLAVIN KINASE/FMN ADENYLYLTRANSFERASE"/>
    <property type="match status" value="1"/>
</dbReference>
<dbReference type="CDD" id="cd02064">
    <property type="entry name" value="FAD_synthetase_N"/>
    <property type="match status" value="1"/>
</dbReference>
<dbReference type="GO" id="GO:0006747">
    <property type="term" value="P:FAD biosynthetic process"/>
    <property type="evidence" value="ECO:0007669"/>
    <property type="project" value="UniProtKB-UniRule"/>
</dbReference>
<name>A0A2Y9C9G0_9FIRM</name>
<evidence type="ECO:0000256" key="5">
    <source>
        <dbReference type="ARBA" id="ARBA00022679"/>
    </source>
</evidence>
<dbReference type="EMBL" id="QGDL01000001">
    <property type="protein sequence ID" value="PWJ31859.1"/>
    <property type="molecule type" value="Genomic_DNA"/>
</dbReference>
<gene>
    <name evidence="16" type="ORF">A8806_101146</name>
</gene>
<dbReference type="AlphaFoldDB" id="A0A2Y9C9G0"/>
<feature type="domain" description="Riboflavin kinase" evidence="15">
    <location>
        <begin position="171"/>
        <end position="296"/>
    </location>
</feature>
<keyword evidence="6 14" id="KW-0548">Nucleotidyltransferase</keyword>
<dbReference type="GO" id="GO:0003919">
    <property type="term" value="F:FMN adenylyltransferase activity"/>
    <property type="evidence" value="ECO:0007669"/>
    <property type="project" value="UniProtKB-UniRule"/>
</dbReference>
<dbReference type="RefSeq" id="WP_109729247.1">
    <property type="nucleotide sequence ID" value="NZ_BAAACK010000007.1"/>
</dbReference>
<sequence>MQYYTDINSYQGDKKTAVTLGKFDSLHRGHQKLISKVRELALEEHIESIVFSFDMQRKSLLTNEERKRHLEQQVDCMIQCPFTKEIREMEAEAFIENILVKTLHASCIVVGTDFHFGHGKRGDIHMLAQYAGVYHYRLVVLEKEMYEGREISSTFVKESLEAGEVERANELLGYSYHMSGIVEHGRRLGRTLGFPTMNVAPAERKIMPRFGVYACRVQIDGEWYCGIGNVGIKPTVTETHRLLTEVFVFGYKGDAYGKMITVEFCAFGRPETRFASVGELKAQVDQDIAFGRAFFQKKCVEV</sequence>
<dbReference type="PANTHER" id="PTHR22749:SF6">
    <property type="entry name" value="RIBOFLAVIN KINASE"/>
    <property type="match status" value="1"/>
</dbReference>
<evidence type="ECO:0000256" key="2">
    <source>
        <dbReference type="ARBA" id="ARBA00005201"/>
    </source>
</evidence>
<dbReference type="InterPro" id="IPR002606">
    <property type="entry name" value="Riboflavin_kinase_bac"/>
</dbReference>
<dbReference type="SMART" id="SM00904">
    <property type="entry name" value="Flavokinase"/>
    <property type="match status" value="1"/>
</dbReference>
<dbReference type="GO" id="GO:0005524">
    <property type="term" value="F:ATP binding"/>
    <property type="evidence" value="ECO:0007669"/>
    <property type="project" value="UniProtKB-UniRule"/>
</dbReference>
<evidence type="ECO:0000256" key="14">
    <source>
        <dbReference type="PIRNR" id="PIRNR004491"/>
    </source>
</evidence>
<evidence type="ECO:0000256" key="11">
    <source>
        <dbReference type="ARBA" id="ARBA00023268"/>
    </source>
</evidence>
<dbReference type="UniPathway" id="UPA00276">
    <property type="reaction ID" value="UER00406"/>
</dbReference>
<evidence type="ECO:0000259" key="15">
    <source>
        <dbReference type="SMART" id="SM00904"/>
    </source>
</evidence>
<dbReference type="Pfam" id="PF06574">
    <property type="entry name" value="FAD_syn"/>
    <property type="match status" value="1"/>
</dbReference>
<dbReference type="Gene3D" id="2.40.30.30">
    <property type="entry name" value="Riboflavin kinase-like"/>
    <property type="match status" value="1"/>
</dbReference>
<dbReference type="NCBIfam" id="TIGR00125">
    <property type="entry name" value="cyt_tran_rel"/>
    <property type="match status" value="1"/>
</dbReference>
<dbReference type="UniPathway" id="UPA00277">
    <property type="reaction ID" value="UER00407"/>
</dbReference>
<comment type="caution">
    <text evidence="16">The sequence shown here is derived from an EMBL/GenBank/DDBJ whole genome shotgun (WGS) entry which is preliminary data.</text>
</comment>
<organism evidence="16 17">
    <name type="scientific">Faecalicatena orotica</name>
    <dbReference type="NCBI Taxonomy" id="1544"/>
    <lineage>
        <taxon>Bacteria</taxon>
        <taxon>Bacillati</taxon>
        <taxon>Bacillota</taxon>
        <taxon>Clostridia</taxon>
        <taxon>Lachnospirales</taxon>
        <taxon>Lachnospiraceae</taxon>
        <taxon>Faecalicatena</taxon>
    </lineage>
</organism>
<keyword evidence="9 14" id="KW-0274">FAD</keyword>
<evidence type="ECO:0000256" key="1">
    <source>
        <dbReference type="ARBA" id="ARBA00004726"/>
    </source>
</evidence>
<dbReference type="Pfam" id="PF01687">
    <property type="entry name" value="Flavokinase"/>
    <property type="match status" value="1"/>
</dbReference>
<keyword evidence="10 14" id="KW-0067">ATP-binding</keyword>
<dbReference type="InterPro" id="IPR015865">
    <property type="entry name" value="Riboflavin_kinase_bac/euk"/>
</dbReference>
<comment type="pathway">
    <text evidence="1 14">Cofactor biosynthesis; FAD biosynthesis; FAD from FMN: step 1/1.</text>
</comment>
<dbReference type="SUPFAM" id="SSF82114">
    <property type="entry name" value="Riboflavin kinase-like"/>
    <property type="match status" value="1"/>
</dbReference>
<keyword evidence="8 14" id="KW-0418">Kinase</keyword>
<proteinExistence type="inferred from homology"/>
<keyword evidence="5 14" id="KW-0808">Transferase</keyword>
<comment type="pathway">
    <text evidence="2 14">Cofactor biosynthesis; FMN biosynthesis; FMN from riboflavin (ATP route): step 1/1.</text>
</comment>
<evidence type="ECO:0000313" key="16">
    <source>
        <dbReference type="EMBL" id="PWJ31859.1"/>
    </source>
</evidence>
<dbReference type="PIRSF" id="PIRSF004491">
    <property type="entry name" value="FAD_Synth"/>
    <property type="match status" value="1"/>
</dbReference>
<dbReference type="EC" id="2.7.7.2" evidence="14"/>
<reference evidence="16 17" key="1">
    <citation type="submission" date="2018-05" db="EMBL/GenBank/DDBJ databases">
        <title>The Hungate 1000. A catalogue of reference genomes from the rumen microbiome.</title>
        <authorList>
            <person name="Kelly W."/>
        </authorList>
    </citation>
    <scope>NUCLEOTIDE SEQUENCE [LARGE SCALE GENOMIC DNA]</scope>
    <source>
        <strain evidence="16 17">NLAE-zl-C242</strain>
    </source>
</reference>
<dbReference type="GO" id="GO:0008531">
    <property type="term" value="F:riboflavin kinase activity"/>
    <property type="evidence" value="ECO:0007669"/>
    <property type="project" value="UniProtKB-UniRule"/>
</dbReference>
<evidence type="ECO:0000256" key="9">
    <source>
        <dbReference type="ARBA" id="ARBA00022827"/>
    </source>
</evidence>
<keyword evidence="3 14" id="KW-0285">Flavoprotein</keyword>
<dbReference type="InterPro" id="IPR023465">
    <property type="entry name" value="Riboflavin_kinase_dom_sf"/>
</dbReference>
<dbReference type="NCBIfam" id="TIGR00083">
    <property type="entry name" value="ribF"/>
    <property type="match status" value="1"/>
</dbReference>
<dbReference type="InterPro" id="IPR014729">
    <property type="entry name" value="Rossmann-like_a/b/a_fold"/>
</dbReference>
<dbReference type="EC" id="2.7.1.26" evidence="14"/>
<evidence type="ECO:0000313" key="17">
    <source>
        <dbReference type="Proteomes" id="UP000245845"/>
    </source>
</evidence>
<dbReference type="GO" id="GO:0009398">
    <property type="term" value="P:FMN biosynthetic process"/>
    <property type="evidence" value="ECO:0007669"/>
    <property type="project" value="UniProtKB-UniRule"/>
</dbReference>
<evidence type="ECO:0000256" key="13">
    <source>
        <dbReference type="ARBA" id="ARBA00049494"/>
    </source>
</evidence>
<dbReference type="NCBIfam" id="NF004162">
    <property type="entry name" value="PRK05627.1-5"/>
    <property type="match status" value="1"/>
</dbReference>
<keyword evidence="7 14" id="KW-0547">Nucleotide-binding</keyword>
<dbReference type="InterPro" id="IPR015864">
    <property type="entry name" value="FAD_synthase"/>
</dbReference>
<evidence type="ECO:0000256" key="3">
    <source>
        <dbReference type="ARBA" id="ARBA00022630"/>
    </source>
</evidence>
<dbReference type="GO" id="GO:0009231">
    <property type="term" value="P:riboflavin biosynthetic process"/>
    <property type="evidence" value="ECO:0007669"/>
    <property type="project" value="InterPro"/>
</dbReference>
<comment type="catalytic activity">
    <reaction evidence="12 14">
        <text>riboflavin + ATP = FMN + ADP + H(+)</text>
        <dbReference type="Rhea" id="RHEA:14357"/>
        <dbReference type="ChEBI" id="CHEBI:15378"/>
        <dbReference type="ChEBI" id="CHEBI:30616"/>
        <dbReference type="ChEBI" id="CHEBI:57986"/>
        <dbReference type="ChEBI" id="CHEBI:58210"/>
        <dbReference type="ChEBI" id="CHEBI:456216"/>
        <dbReference type="EC" id="2.7.1.26"/>
    </reaction>
</comment>
<dbReference type="Proteomes" id="UP000245845">
    <property type="component" value="Unassembled WGS sequence"/>
</dbReference>
<dbReference type="InterPro" id="IPR023468">
    <property type="entry name" value="Riboflavin_kinase"/>
</dbReference>
<accession>A0A2Y9C9G0</accession>